<evidence type="ECO:0000256" key="9">
    <source>
        <dbReference type="ARBA" id="ARBA00023065"/>
    </source>
</evidence>
<keyword evidence="11 14" id="KW-0139">CF(1)</keyword>
<keyword evidence="14" id="KW-1003">Cell membrane</keyword>
<comment type="caution">
    <text evidence="18">The sequence shown here is derived from an EMBL/GenBank/DDBJ whole genome shotgun (WGS) entry which is preliminary data.</text>
</comment>
<dbReference type="FunFam" id="1.20.150.20:FF:000001">
    <property type="entry name" value="ATP synthase subunit alpha"/>
    <property type="match status" value="1"/>
</dbReference>
<keyword evidence="4 14" id="KW-0813">Transport</keyword>
<keyword evidence="8 14" id="KW-1278">Translocase</keyword>
<dbReference type="InterPro" id="IPR027417">
    <property type="entry name" value="P-loop_NTPase"/>
</dbReference>
<sequence length="514" mass="56695">MNINVNQLSETISKKLNNERSKILEVGTVLTVADGVATVCGLEDVMFSEVVKFSSGALGQVQSIYYDSCSILILEDEIAVTEGDVVSRTHEILKVPVGKHLLGRVVDALGKPLDGDILDVDEKREIEVKAPGVMQRQSVHEPLQTGIKIIDALIPIGRGQRQLIIGDRQTGKTTVALDTILNQASINKSVPENERVYCIYVAIGQKESTIARLKQTLLEHDALQYTIIVSACAGDVAVKQFLAAYTGCTMGEYFRDNGMHGLIVYDDLSKHAIAYREISLLLRRPPGREAFPGDIFYIHSRLLERAAKMSRDRGSGSLTALPIVETQEKDISAYIPTNVISITDGQIFLDSSLFYQNIKPAISIGTSVSRVGSAAQRKAMKQVVGSLKLELAEFRELEAFMQFSSDLDQDTKNAIRKGQLLTTLLTQGASQPVDFVEQVMMFFATQNGFLDHVEVDEVKAIAKKMTIFLEAKHSDLLDRINTLGKIEEADSNQLKEILSGFFNIKQSNEEQKGL</sequence>
<dbReference type="GO" id="GO:0045259">
    <property type="term" value="C:proton-transporting ATP synthase complex"/>
    <property type="evidence" value="ECO:0007669"/>
    <property type="project" value="UniProtKB-KW"/>
</dbReference>
<dbReference type="GO" id="GO:0005886">
    <property type="term" value="C:plasma membrane"/>
    <property type="evidence" value="ECO:0007669"/>
    <property type="project" value="UniProtKB-SubCell"/>
</dbReference>
<evidence type="ECO:0000256" key="11">
    <source>
        <dbReference type="ARBA" id="ARBA00023196"/>
    </source>
</evidence>
<evidence type="ECO:0000259" key="17">
    <source>
        <dbReference type="Pfam" id="PF02874"/>
    </source>
</evidence>
<evidence type="ECO:0000256" key="5">
    <source>
        <dbReference type="ARBA" id="ARBA00022741"/>
    </source>
</evidence>
<evidence type="ECO:0000256" key="6">
    <source>
        <dbReference type="ARBA" id="ARBA00022781"/>
    </source>
</evidence>
<dbReference type="Gene3D" id="1.20.150.20">
    <property type="entry name" value="ATP synthase alpha/beta chain, C-terminal domain"/>
    <property type="match status" value="1"/>
</dbReference>
<feature type="site" description="Required for activity" evidence="14">
    <location>
        <position position="367"/>
    </location>
</feature>
<comment type="function">
    <text evidence="1 14">Produces ATP from ADP in the presence of a proton gradient across the membrane. The alpha chain is a regulatory subunit.</text>
</comment>
<dbReference type="InterPro" id="IPR023366">
    <property type="entry name" value="ATP_synth_asu-like_sf"/>
</dbReference>
<evidence type="ECO:0000256" key="7">
    <source>
        <dbReference type="ARBA" id="ARBA00022840"/>
    </source>
</evidence>
<keyword evidence="5 14" id="KW-0547">Nucleotide-binding</keyword>
<dbReference type="CDD" id="cd18116">
    <property type="entry name" value="ATP-synt_F1_alpha_N"/>
    <property type="match status" value="1"/>
</dbReference>
<dbReference type="AlphaFoldDB" id="W2UZZ9"/>
<dbReference type="EMBL" id="AXCJ01000001">
    <property type="protein sequence ID" value="ETO91721.1"/>
    <property type="molecule type" value="Genomic_DNA"/>
</dbReference>
<dbReference type="GO" id="GO:0043531">
    <property type="term" value="F:ADP binding"/>
    <property type="evidence" value="ECO:0007669"/>
    <property type="project" value="TreeGrafter"/>
</dbReference>
<evidence type="ECO:0000259" key="16">
    <source>
        <dbReference type="Pfam" id="PF00306"/>
    </source>
</evidence>
<keyword evidence="6 14" id="KW-0375">Hydrogen ion transport</keyword>
<dbReference type="Pfam" id="PF00006">
    <property type="entry name" value="ATP-synt_ab"/>
    <property type="match status" value="1"/>
</dbReference>
<dbReference type="NCBIfam" id="NF009884">
    <property type="entry name" value="PRK13343.1"/>
    <property type="match status" value="1"/>
</dbReference>
<dbReference type="InterPro" id="IPR033732">
    <property type="entry name" value="ATP_synth_F1_a_nt-bd_dom"/>
</dbReference>
<dbReference type="HAMAP" id="MF_01346">
    <property type="entry name" value="ATP_synth_alpha_bact"/>
    <property type="match status" value="1"/>
</dbReference>
<dbReference type="Proteomes" id="UP000018951">
    <property type="component" value="Unassembled WGS sequence"/>
</dbReference>
<dbReference type="InterPro" id="IPR036121">
    <property type="entry name" value="ATPase_F1/V1/A1_a/bsu_N_sf"/>
</dbReference>
<dbReference type="InterPro" id="IPR000793">
    <property type="entry name" value="ATP_synth_asu_C"/>
</dbReference>
<keyword evidence="19" id="KW-1185">Reference proteome</keyword>
<comment type="similarity">
    <text evidence="3 14">Belongs to the ATPase alpha/beta chains family.</text>
</comment>
<evidence type="ECO:0000313" key="18">
    <source>
        <dbReference type="EMBL" id="ETO91721.1"/>
    </source>
</evidence>
<dbReference type="Gene3D" id="3.40.50.300">
    <property type="entry name" value="P-loop containing nucleotide triphosphate hydrolases"/>
    <property type="match status" value="1"/>
</dbReference>
<keyword evidence="9 14" id="KW-0406">Ion transport</keyword>
<comment type="subunit">
    <text evidence="13">F-type ATPases have 2 components, CF(1) - the catalytic core - and CF(0) - the membrane proton channel. CF(1) has five subunits: alpha(3), beta(3), gamma(1), delta(1), epsilon(1). CF(0) has four main subunits: a(1), b(1), b'(1) and c(9-12).</text>
</comment>
<evidence type="ECO:0000256" key="4">
    <source>
        <dbReference type="ARBA" id="ARBA00022448"/>
    </source>
</evidence>
<dbReference type="PATRIC" id="fig|1401685.3.peg.126"/>
<dbReference type="InterPro" id="IPR000194">
    <property type="entry name" value="ATPase_F1/V1/A1_a/bsu_nucl-bd"/>
</dbReference>
<feature type="domain" description="ATPase F1/V1/A1 complex alpha/beta subunit nucleotide-binding" evidence="15">
    <location>
        <begin position="146"/>
        <end position="369"/>
    </location>
</feature>
<dbReference type="Pfam" id="PF00306">
    <property type="entry name" value="ATP-synt_ab_C"/>
    <property type="match status" value="1"/>
</dbReference>
<evidence type="ECO:0000256" key="14">
    <source>
        <dbReference type="HAMAP-Rule" id="MF_01346"/>
    </source>
</evidence>
<dbReference type="PANTHER" id="PTHR48082">
    <property type="entry name" value="ATP SYNTHASE SUBUNIT ALPHA, MITOCHONDRIAL"/>
    <property type="match status" value="1"/>
</dbReference>
<evidence type="ECO:0000259" key="15">
    <source>
        <dbReference type="Pfam" id="PF00006"/>
    </source>
</evidence>
<accession>W2UZZ9</accession>
<evidence type="ECO:0000256" key="10">
    <source>
        <dbReference type="ARBA" id="ARBA00023136"/>
    </source>
</evidence>
<dbReference type="GO" id="GO:0046933">
    <property type="term" value="F:proton-transporting ATP synthase activity, rotational mechanism"/>
    <property type="evidence" value="ECO:0007669"/>
    <property type="project" value="UniProtKB-UniRule"/>
</dbReference>
<organism evidence="18 19">
    <name type="scientific">Candidatus Xenolissoclinum pacificiensis L6</name>
    <dbReference type="NCBI Taxonomy" id="1401685"/>
    <lineage>
        <taxon>Bacteria</taxon>
        <taxon>Pseudomonadati</taxon>
        <taxon>Pseudomonadota</taxon>
        <taxon>Alphaproteobacteria</taxon>
        <taxon>Rickettsiales</taxon>
        <taxon>Anaplasmataceae</taxon>
        <taxon>Candidatus Xenolissoclinum</taxon>
    </lineage>
</organism>
<comment type="catalytic activity">
    <reaction evidence="14">
        <text>ATP + H2O + 4 H(+)(in) = ADP + phosphate + 5 H(+)(out)</text>
        <dbReference type="Rhea" id="RHEA:57720"/>
        <dbReference type="ChEBI" id="CHEBI:15377"/>
        <dbReference type="ChEBI" id="CHEBI:15378"/>
        <dbReference type="ChEBI" id="CHEBI:30616"/>
        <dbReference type="ChEBI" id="CHEBI:43474"/>
        <dbReference type="ChEBI" id="CHEBI:456216"/>
        <dbReference type="EC" id="7.1.2.2"/>
    </reaction>
</comment>
<dbReference type="PANTHER" id="PTHR48082:SF2">
    <property type="entry name" value="ATP SYNTHASE SUBUNIT ALPHA, MITOCHONDRIAL"/>
    <property type="match status" value="1"/>
</dbReference>
<name>W2UZZ9_9RICK</name>
<dbReference type="CDD" id="cd01132">
    <property type="entry name" value="F1-ATPase_alpha_CD"/>
    <property type="match status" value="1"/>
</dbReference>
<evidence type="ECO:0000256" key="2">
    <source>
        <dbReference type="ARBA" id="ARBA00004370"/>
    </source>
</evidence>
<reference evidence="18 19" key="1">
    <citation type="journal article" date="2013" name="PLoS ONE">
        <title>Bacterial endosymbiosis in a chordate host: long-term co-evolution and conservation of secondary metabolism.</title>
        <authorList>
            <person name="Kwan J.C."/>
            <person name="Schmidt E.W."/>
        </authorList>
    </citation>
    <scope>NUCLEOTIDE SEQUENCE [LARGE SCALE GENOMIC DNA]</scope>
    <source>
        <strain evidence="19">L6</strain>
    </source>
</reference>
<evidence type="ECO:0000256" key="3">
    <source>
        <dbReference type="ARBA" id="ARBA00008936"/>
    </source>
</evidence>
<dbReference type="Gene3D" id="2.40.30.20">
    <property type="match status" value="1"/>
</dbReference>
<evidence type="ECO:0000313" key="19">
    <source>
        <dbReference type="Proteomes" id="UP000018951"/>
    </source>
</evidence>
<dbReference type="EC" id="7.1.2.2" evidence="14"/>
<dbReference type="FunFam" id="3.40.50.300:FF:000002">
    <property type="entry name" value="ATP synthase subunit alpha"/>
    <property type="match status" value="1"/>
</dbReference>
<keyword evidence="12 14" id="KW-0066">ATP synthesis</keyword>
<dbReference type="GO" id="GO:0005524">
    <property type="term" value="F:ATP binding"/>
    <property type="evidence" value="ECO:0007669"/>
    <property type="project" value="UniProtKB-UniRule"/>
</dbReference>
<evidence type="ECO:0000256" key="1">
    <source>
        <dbReference type="ARBA" id="ARBA00003784"/>
    </source>
</evidence>
<evidence type="ECO:0000256" key="8">
    <source>
        <dbReference type="ARBA" id="ARBA00022967"/>
    </source>
</evidence>
<comment type="subcellular location">
    <subcellularLocation>
        <location evidence="14">Cell membrane</location>
        <topology evidence="14">Peripheral membrane protein</topology>
    </subcellularLocation>
    <subcellularLocation>
        <location evidence="2">Membrane</location>
    </subcellularLocation>
</comment>
<dbReference type="CDD" id="cd18113">
    <property type="entry name" value="ATP-synt_F1_alpha_C"/>
    <property type="match status" value="1"/>
</dbReference>
<feature type="domain" description="ATP synthase alpha subunit C-terminal" evidence="16">
    <location>
        <begin position="376"/>
        <end position="500"/>
    </location>
</feature>
<dbReference type="SUPFAM" id="SSF52540">
    <property type="entry name" value="P-loop containing nucleoside triphosphate hydrolases"/>
    <property type="match status" value="1"/>
</dbReference>
<keyword evidence="7 14" id="KW-0067">ATP-binding</keyword>
<dbReference type="STRING" id="1401685.P857_893"/>
<dbReference type="SUPFAM" id="SSF47917">
    <property type="entry name" value="C-terminal domain of alpha and beta subunits of F1 ATP synthase"/>
    <property type="match status" value="1"/>
</dbReference>
<dbReference type="NCBIfam" id="TIGR00962">
    <property type="entry name" value="atpA"/>
    <property type="match status" value="1"/>
</dbReference>
<evidence type="ECO:0000256" key="13">
    <source>
        <dbReference type="ARBA" id="ARBA00026013"/>
    </source>
</evidence>
<proteinExistence type="inferred from homology"/>
<dbReference type="SUPFAM" id="SSF50615">
    <property type="entry name" value="N-terminal domain of alpha and beta subunits of F1 ATP synthase"/>
    <property type="match status" value="1"/>
</dbReference>
<dbReference type="Pfam" id="PF02874">
    <property type="entry name" value="ATP-synt_ab_N"/>
    <property type="match status" value="1"/>
</dbReference>
<feature type="domain" description="ATPase F1/V1/A1 complex alpha/beta subunit N-terminal" evidence="17">
    <location>
        <begin position="25"/>
        <end position="89"/>
    </location>
</feature>
<evidence type="ECO:0000256" key="12">
    <source>
        <dbReference type="ARBA" id="ARBA00023310"/>
    </source>
</evidence>
<protein>
    <recommendedName>
        <fullName evidence="14">ATP synthase subunit alpha</fullName>
        <ecNumber evidence="14">7.1.2.2</ecNumber>
    </recommendedName>
    <alternativeName>
        <fullName evidence="14">ATP synthase F1 sector subunit alpha</fullName>
    </alternativeName>
    <alternativeName>
        <fullName evidence="14">F-ATPase subunit alpha</fullName>
    </alternativeName>
</protein>
<dbReference type="InterPro" id="IPR004100">
    <property type="entry name" value="ATPase_F1/V1/A1_a/bsu_N"/>
</dbReference>
<gene>
    <name evidence="14 18" type="primary">atpA</name>
    <name evidence="18" type="ORF">P857_893</name>
</gene>
<dbReference type="InterPro" id="IPR005294">
    <property type="entry name" value="ATP_synth_F1_asu"/>
</dbReference>
<dbReference type="InterPro" id="IPR038376">
    <property type="entry name" value="ATP_synth_asu_C_sf"/>
</dbReference>
<feature type="binding site" evidence="14">
    <location>
        <begin position="166"/>
        <end position="173"/>
    </location>
    <ligand>
        <name>ATP</name>
        <dbReference type="ChEBI" id="CHEBI:30616"/>
    </ligand>
</feature>
<keyword evidence="10 14" id="KW-0472">Membrane</keyword>